<dbReference type="EMBL" id="NHOQ01002284">
    <property type="protein sequence ID" value="PWA18598.1"/>
    <property type="molecule type" value="Genomic_DNA"/>
</dbReference>
<dbReference type="GO" id="GO:0005254">
    <property type="term" value="F:chloride channel activity"/>
    <property type="evidence" value="ECO:0007669"/>
    <property type="project" value="UniProtKB-KW"/>
</dbReference>
<keyword evidence="6 24" id="KW-1133">Transmembrane helix</keyword>
<evidence type="ECO:0000256" key="16">
    <source>
        <dbReference type="ARBA" id="ARBA00023273"/>
    </source>
</evidence>
<evidence type="ECO:0008006" key="30">
    <source>
        <dbReference type="Google" id="ProtNLM"/>
    </source>
</evidence>
<keyword evidence="8 24" id="KW-0406">Ion transport</keyword>
<dbReference type="PRINTS" id="PR00252">
    <property type="entry name" value="NRIONCHANNEL"/>
</dbReference>
<keyword evidence="15" id="KW-0628">Postsynaptic cell membrane</keyword>
<dbReference type="GO" id="GO:0034707">
    <property type="term" value="C:chloride channel complex"/>
    <property type="evidence" value="ECO:0007669"/>
    <property type="project" value="UniProtKB-KW"/>
</dbReference>
<evidence type="ECO:0000256" key="10">
    <source>
        <dbReference type="ARBA" id="ARBA00023157"/>
    </source>
</evidence>
<evidence type="ECO:0000256" key="22">
    <source>
        <dbReference type="PIRSR" id="PIRSR608127-52"/>
    </source>
</evidence>
<dbReference type="SUPFAM" id="SSF63712">
    <property type="entry name" value="Nicotinic receptor ligand binding domain-like"/>
    <property type="match status" value="1"/>
</dbReference>
<keyword evidence="7" id="KW-0770">Synapse</keyword>
<evidence type="ECO:0000259" key="26">
    <source>
        <dbReference type="Pfam" id="PF02931"/>
    </source>
</evidence>
<keyword evidence="11" id="KW-0675">Receptor</keyword>
<keyword evidence="13" id="KW-0325">Glycoprotein</keyword>
<evidence type="ECO:0000256" key="4">
    <source>
        <dbReference type="ARBA" id="ARBA00022692"/>
    </source>
</evidence>
<keyword evidence="5" id="KW-0732">Signal</keyword>
<keyword evidence="9 24" id="KW-0472">Membrane</keyword>
<dbReference type="Pfam" id="PF02932">
    <property type="entry name" value="Neur_chan_memb"/>
    <property type="match status" value="1"/>
</dbReference>
<keyword evidence="12" id="KW-0869">Chloride channel</keyword>
<keyword evidence="18 24" id="KW-0407">Ion channel</keyword>
<evidence type="ECO:0000256" key="18">
    <source>
        <dbReference type="ARBA" id="ARBA00023303"/>
    </source>
</evidence>
<comment type="caution">
    <text evidence="28">The sequence shown here is derived from an EMBL/GenBank/DDBJ whole genome shotgun (WGS) entry which is preliminary data.</text>
</comment>
<keyword evidence="2 24" id="KW-0813">Transport</keyword>
<accession>A0A315V5I3</accession>
<evidence type="ECO:0000256" key="23">
    <source>
        <dbReference type="PIRSR" id="PIRSR608127-53"/>
    </source>
</evidence>
<dbReference type="InterPro" id="IPR008127">
    <property type="entry name" value="Glycine_rcpt_A"/>
</dbReference>
<organism evidence="28 29">
    <name type="scientific">Gambusia affinis</name>
    <name type="common">Western mosquitofish</name>
    <name type="synonym">Heterandria affinis</name>
    <dbReference type="NCBI Taxonomy" id="33528"/>
    <lineage>
        <taxon>Eukaryota</taxon>
        <taxon>Metazoa</taxon>
        <taxon>Chordata</taxon>
        <taxon>Craniata</taxon>
        <taxon>Vertebrata</taxon>
        <taxon>Euteleostomi</taxon>
        <taxon>Actinopterygii</taxon>
        <taxon>Neopterygii</taxon>
        <taxon>Teleostei</taxon>
        <taxon>Neoteleostei</taxon>
        <taxon>Acanthomorphata</taxon>
        <taxon>Ovalentaria</taxon>
        <taxon>Atherinomorphae</taxon>
        <taxon>Cyprinodontiformes</taxon>
        <taxon>Poeciliidae</taxon>
        <taxon>Poeciliinae</taxon>
        <taxon>Gambusia</taxon>
    </lineage>
</organism>
<protein>
    <recommendedName>
        <fullName evidence="30">Glycine receptor subunit alpha-4</fullName>
    </recommendedName>
</protein>
<comment type="caution">
    <text evidence="24">Lacks conserved residue(s) required for the propagation of feature annotation.</text>
</comment>
<keyword evidence="4 24" id="KW-0812">Transmembrane</keyword>
<dbReference type="InterPro" id="IPR006202">
    <property type="entry name" value="Neur_chan_lig-bd"/>
</dbReference>
<dbReference type="AlphaFoldDB" id="A0A315V5I3"/>
<feature type="disulfide bond" evidence="22">
    <location>
        <begin position="362"/>
        <end position="373"/>
    </location>
</feature>
<evidence type="ECO:0000256" key="3">
    <source>
        <dbReference type="ARBA" id="ARBA00022475"/>
    </source>
</evidence>
<dbReference type="GO" id="GO:0042995">
    <property type="term" value="C:cell projection"/>
    <property type="evidence" value="ECO:0007669"/>
    <property type="project" value="UniProtKB-SubCell"/>
</dbReference>
<dbReference type="PRINTS" id="PR00253">
    <property type="entry name" value="GABAARECEPTR"/>
</dbReference>
<proteinExistence type="inferred from homology"/>
<evidence type="ECO:0000256" key="1">
    <source>
        <dbReference type="ARBA" id="ARBA00004316"/>
    </source>
</evidence>
<feature type="domain" description="Neurotransmitter-gated ion-channel ligand-binding" evidence="26">
    <location>
        <begin position="179"/>
        <end position="384"/>
    </location>
</feature>
<comment type="subcellular location">
    <subcellularLocation>
        <location evidence="1">Cell projection</location>
    </subcellularLocation>
    <subcellularLocation>
        <location evidence="20">Postsynaptic cell membrane</location>
        <topology evidence="20">Multi-pass membrane protein</topology>
    </subcellularLocation>
</comment>
<dbReference type="GO" id="GO:0004888">
    <property type="term" value="F:transmembrane signaling receptor activity"/>
    <property type="evidence" value="ECO:0007669"/>
    <property type="project" value="InterPro"/>
</dbReference>
<dbReference type="GO" id="GO:0022824">
    <property type="term" value="F:transmitter-gated monoatomic ion channel activity"/>
    <property type="evidence" value="ECO:0007669"/>
    <property type="project" value="InterPro"/>
</dbReference>
<gene>
    <name evidence="28" type="ORF">CCH79_00005717</name>
</gene>
<evidence type="ECO:0000256" key="12">
    <source>
        <dbReference type="ARBA" id="ARBA00023173"/>
    </source>
</evidence>
<dbReference type="Pfam" id="PF02931">
    <property type="entry name" value="Neur_chan_LBD"/>
    <property type="match status" value="1"/>
</dbReference>
<feature type="region of interest" description="Disordered" evidence="25">
    <location>
        <begin position="132"/>
        <end position="180"/>
    </location>
</feature>
<evidence type="ECO:0000256" key="20">
    <source>
        <dbReference type="ARBA" id="ARBA00034104"/>
    </source>
</evidence>
<evidence type="ECO:0000259" key="27">
    <source>
        <dbReference type="Pfam" id="PF02932"/>
    </source>
</evidence>
<dbReference type="Gene3D" id="2.70.170.10">
    <property type="entry name" value="Neurotransmitter-gated ion-channel ligand-binding domain"/>
    <property type="match status" value="1"/>
</dbReference>
<evidence type="ECO:0000256" key="13">
    <source>
        <dbReference type="ARBA" id="ARBA00023180"/>
    </source>
</evidence>
<dbReference type="FunFam" id="1.20.58.390:FF:000003">
    <property type="entry name" value="Glycine receptor alpha 2 subunit"/>
    <property type="match status" value="1"/>
</dbReference>
<feature type="domain" description="Neurotransmitter-gated ion-channel transmembrane" evidence="27">
    <location>
        <begin position="391"/>
        <end position="517"/>
    </location>
</feature>
<feature type="binding site" evidence="23">
    <location>
        <begin position="366"/>
        <end position="371"/>
    </location>
    <ligand>
        <name>strychnine</name>
        <dbReference type="ChEBI" id="CHEBI:90700"/>
        <note>antagonist</note>
    </ligand>
</feature>
<keyword evidence="14" id="KW-0868">Chloride</keyword>
<dbReference type="InterPro" id="IPR006029">
    <property type="entry name" value="Neurotrans-gated_channel_TM"/>
</dbReference>
<dbReference type="CDD" id="cd19060">
    <property type="entry name" value="LGIC_TM_GlyR_alpha"/>
    <property type="match status" value="1"/>
</dbReference>
<dbReference type="Gene3D" id="1.20.58.390">
    <property type="entry name" value="Neurotransmitter-gated ion-channel transmembrane domain"/>
    <property type="match status" value="1"/>
</dbReference>
<feature type="transmembrane region" description="Helical" evidence="24">
    <location>
        <begin position="590"/>
        <end position="609"/>
    </location>
</feature>
<dbReference type="GO" id="GO:0016594">
    <property type="term" value="F:glycine binding"/>
    <property type="evidence" value="ECO:0007669"/>
    <property type="project" value="InterPro"/>
</dbReference>
<dbReference type="InterPro" id="IPR006028">
    <property type="entry name" value="GABAA/Glycine_rcpt"/>
</dbReference>
<dbReference type="InterPro" id="IPR036719">
    <property type="entry name" value="Neuro-gated_channel_TM_sf"/>
</dbReference>
<evidence type="ECO:0000256" key="19">
    <source>
        <dbReference type="ARBA" id="ARBA00024167"/>
    </source>
</evidence>
<feature type="transmembrane region" description="Helical" evidence="24">
    <location>
        <begin position="386"/>
        <end position="408"/>
    </location>
</feature>
<dbReference type="PRINTS" id="PR01673">
    <property type="entry name" value="GLYRALPHA"/>
</dbReference>
<evidence type="ECO:0000256" key="9">
    <source>
        <dbReference type="ARBA" id="ARBA00023136"/>
    </source>
</evidence>
<feature type="site" description="Important for obstruction of the ion pore in the closed conformation" evidence="21">
    <location>
        <position position="425"/>
    </location>
</feature>
<evidence type="ECO:0000256" key="21">
    <source>
        <dbReference type="PIRSR" id="PIRSR608127-51"/>
    </source>
</evidence>
<keyword evidence="17" id="KW-1071">Ligand-gated ion channel</keyword>
<keyword evidence="16" id="KW-0966">Cell projection</keyword>
<dbReference type="SUPFAM" id="SSF90112">
    <property type="entry name" value="Neurotransmitter-gated ion-channel transmembrane pore"/>
    <property type="match status" value="1"/>
</dbReference>
<comment type="similarity">
    <text evidence="24">Belongs to the ligand-gated ion channel (TC 1.A.9) family.</text>
</comment>
<evidence type="ECO:0000256" key="15">
    <source>
        <dbReference type="ARBA" id="ARBA00023257"/>
    </source>
</evidence>
<dbReference type="FunFam" id="2.70.170.10:FF:000002">
    <property type="entry name" value="Glycine receptor alpha 1 subunit"/>
    <property type="match status" value="1"/>
</dbReference>
<evidence type="ECO:0000256" key="11">
    <source>
        <dbReference type="ARBA" id="ARBA00023170"/>
    </source>
</evidence>
<dbReference type="InterPro" id="IPR006201">
    <property type="entry name" value="Neur_channel"/>
</dbReference>
<feature type="disulfide bond" evidence="22">
    <location>
        <begin position="302"/>
        <end position="316"/>
    </location>
</feature>
<dbReference type="PROSITE" id="PS00236">
    <property type="entry name" value="NEUROTR_ION_CHANNEL"/>
    <property type="match status" value="1"/>
</dbReference>
<dbReference type="Proteomes" id="UP000250572">
    <property type="component" value="Unassembled WGS sequence"/>
</dbReference>
<sequence>MGLGDGEMWHRLGNGDNVSNWRRKKRSKIRSSLPFLNVQSRARRLEGQTPWKNQLHGGSVMILLAGASSLIERQSALIPDLRSENDGLNTERLQVKSVRMARSVEALLDSSPMGGKVPGDNSYVQQANSMQKETGQVSKPNFLVPSTPPPCSPELSSCKEETKPPGGAGPQLSPSDFLDKLMGRTSGYDARIRPNFKGPPVNVTCNIFINSFGSITETTMDYRLNVFLRQEWNDPRLAYSEYPDDSLDLDPSMLDSIWKPDLFFANEKGANFHEVTTDNKLLRIFHDGRVLYSIRLTLILSCPMDLKNFPMDIQTCTMQLESFGYTMNDLIFEWLSDNPVQVADDLTLPQFLLKEEKDLGYCTKHYNTGKFTCIEVKFHLERQMGYYLIQMYIPSLLIVILSWVSFWINMDAAPARVGLGITTVLTMTTQSSGSRASLPKVSYVKAIDIWMAVCLLFVFAALLEYAAVNFVSRQHKEFIRLRKKQRQQRIATGSRAASVESLRKPNDIPGNNSAYRNLSQHCSACAREEELMRESRGFYFRGYGLGHCLQAKDGTAVEGPTVFSPLPPVTMYDGEVLHKRFVDRAKRIDTISRAVFPLSFLIFNIFYWVTYKVLRHEDIHANL</sequence>
<evidence type="ECO:0000256" key="8">
    <source>
        <dbReference type="ARBA" id="ARBA00023065"/>
    </source>
</evidence>
<dbReference type="InterPro" id="IPR036734">
    <property type="entry name" value="Neur_chan_lig-bd_sf"/>
</dbReference>
<reference evidence="28 29" key="1">
    <citation type="journal article" date="2018" name="G3 (Bethesda)">
        <title>A High-Quality Reference Genome for the Invasive Mosquitofish Gambusia affinis Using a Chicago Library.</title>
        <authorList>
            <person name="Hoffberg S.L."/>
            <person name="Troendle N.J."/>
            <person name="Glenn T.C."/>
            <person name="Mahmud O."/>
            <person name="Louha S."/>
            <person name="Chalopin D."/>
            <person name="Bennetzen J.L."/>
            <person name="Mauricio R."/>
        </authorList>
    </citation>
    <scope>NUCLEOTIDE SEQUENCE [LARGE SCALE GENOMIC DNA]</scope>
    <source>
        <strain evidence="28">NE01/NJP1002.9</strain>
        <tissue evidence="28">Muscle</tissue>
    </source>
</reference>
<dbReference type="NCBIfam" id="TIGR00860">
    <property type="entry name" value="LIC"/>
    <property type="match status" value="1"/>
</dbReference>
<evidence type="ECO:0000256" key="2">
    <source>
        <dbReference type="ARBA" id="ARBA00022448"/>
    </source>
</evidence>
<evidence type="ECO:0000313" key="28">
    <source>
        <dbReference type="EMBL" id="PWA18598.1"/>
    </source>
</evidence>
<evidence type="ECO:0000256" key="7">
    <source>
        <dbReference type="ARBA" id="ARBA00023018"/>
    </source>
</evidence>
<evidence type="ECO:0000256" key="14">
    <source>
        <dbReference type="ARBA" id="ARBA00023214"/>
    </source>
</evidence>
<dbReference type="GO" id="GO:0045211">
    <property type="term" value="C:postsynaptic membrane"/>
    <property type="evidence" value="ECO:0007669"/>
    <property type="project" value="UniProtKB-SubCell"/>
</dbReference>
<comment type="catalytic activity">
    <reaction evidence="19">
        <text>chloride(in) = chloride(out)</text>
        <dbReference type="Rhea" id="RHEA:29823"/>
        <dbReference type="ChEBI" id="CHEBI:17996"/>
    </reaction>
</comment>
<dbReference type="STRING" id="33528.ENSGAFP00000002206"/>
<dbReference type="InterPro" id="IPR038050">
    <property type="entry name" value="Neuro_actylchol_rec"/>
</dbReference>
<keyword evidence="29" id="KW-1185">Reference proteome</keyword>
<evidence type="ECO:0000256" key="17">
    <source>
        <dbReference type="ARBA" id="ARBA00023286"/>
    </source>
</evidence>
<feature type="transmembrane region" description="Helical" evidence="24">
    <location>
        <begin position="449"/>
        <end position="472"/>
    </location>
</feature>
<evidence type="ECO:0000256" key="5">
    <source>
        <dbReference type="ARBA" id="ARBA00022729"/>
    </source>
</evidence>
<keyword evidence="10 22" id="KW-1015">Disulfide bond</keyword>
<keyword evidence="3" id="KW-1003">Cell membrane</keyword>
<dbReference type="PANTHER" id="PTHR18945">
    <property type="entry name" value="NEUROTRANSMITTER GATED ION CHANNEL"/>
    <property type="match status" value="1"/>
</dbReference>
<dbReference type="InterPro" id="IPR018000">
    <property type="entry name" value="Neurotransmitter_ion_chnl_CS"/>
</dbReference>
<evidence type="ECO:0000256" key="24">
    <source>
        <dbReference type="RuleBase" id="RU000687"/>
    </source>
</evidence>
<dbReference type="CDD" id="cd19009">
    <property type="entry name" value="LGIC_ECD_GlyR_alpha"/>
    <property type="match status" value="1"/>
</dbReference>
<evidence type="ECO:0000313" key="29">
    <source>
        <dbReference type="Proteomes" id="UP000250572"/>
    </source>
</evidence>
<evidence type="ECO:0000256" key="25">
    <source>
        <dbReference type="SAM" id="MobiDB-lite"/>
    </source>
</evidence>
<name>A0A315V5I3_GAMAF</name>
<evidence type="ECO:0000256" key="6">
    <source>
        <dbReference type="ARBA" id="ARBA00022989"/>
    </source>
</evidence>